<dbReference type="PANTHER" id="PTHR38449">
    <property type="entry name" value="REGULATORY PROTEIN TM_1690-RELATED"/>
    <property type="match status" value="1"/>
</dbReference>
<dbReference type="HOGENOM" id="CLU_165326_0_0_0"/>
<evidence type="ECO:0000256" key="1">
    <source>
        <dbReference type="HAMAP-Rule" id="MF_01503"/>
    </source>
</evidence>
<dbReference type="Proteomes" id="UP000000940">
    <property type="component" value="Chromosome"/>
</dbReference>
<evidence type="ECO:0000313" key="3">
    <source>
        <dbReference type="Proteomes" id="UP000000940"/>
    </source>
</evidence>
<dbReference type="NCBIfam" id="NF003315">
    <property type="entry name" value="PRK04323.1"/>
    <property type="match status" value="1"/>
</dbReference>
<name>D2C8B7_THEP2</name>
<keyword evidence="3" id="KW-1185">Reference proteome</keyword>
<sequence length="92" mass="10437">MYGLINIGFGNVVAGDRVIAIVNPESSPLKRMKDEAKLEGKLIDATYGRKTRSIIITDSNHIILSAIQPETIAQRFMENFYEIERVLRETKK</sequence>
<dbReference type="Pfam" id="PF04025">
    <property type="entry name" value="RemA-like"/>
    <property type="match status" value="1"/>
</dbReference>
<gene>
    <name evidence="2" type="ordered locus">Tnap_1116</name>
</gene>
<organism evidence="2 3">
    <name type="scientific">Thermotoga petrophila (strain ATCC BAA-489 / DSM 13996 / JCM 10882 / RKU-10)</name>
    <name type="common">Thermotoga naphthophila</name>
    <dbReference type="NCBI Taxonomy" id="590168"/>
    <lineage>
        <taxon>Bacteria</taxon>
        <taxon>Thermotogati</taxon>
        <taxon>Thermotogota</taxon>
        <taxon>Thermotogae</taxon>
        <taxon>Thermotogales</taxon>
        <taxon>Thermotogaceae</taxon>
        <taxon>Thermotoga</taxon>
    </lineage>
</organism>
<dbReference type="RefSeq" id="WP_004082206.1">
    <property type="nucleotide sequence ID" value="NC_013642.1"/>
</dbReference>
<proteinExistence type="inferred from homology"/>
<comment type="similarity">
    <text evidence="1">Belongs to the RemA family.</text>
</comment>
<dbReference type="InterPro" id="IPR007169">
    <property type="entry name" value="RemA-like"/>
</dbReference>
<protein>
    <recommendedName>
        <fullName evidence="1">Putative regulatory protein Tnap_1116</fullName>
    </recommendedName>
</protein>
<reference evidence="2 3" key="1">
    <citation type="submission" date="2009-12" db="EMBL/GenBank/DDBJ databases">
        <title>Complete sequence of Thermotoga petrophila RKU-1.</title>
        <authorList>
            <consortium name="US DOE Joint Genome Institute"/>
            <person name="Lucas S."/>
            <person name="Copeland A."/>
            <person name="Lapidus A."/>
            <person name="Glavina del Rio T."/>
            <person name="Dalin E."/>
            <person name="Tice H."/>
            <person name="Bruce D."/>
            <person name="Goodwin L."/>
            <person name="Pitluck S."/>
            <person name="Munk A.C."/>
            <person name="Brettin T."/>
            <person name="Detter J.C."/>
            <person name="Han C."/>
            <person name="Tapia R."/>
            <person name="Larimer F."/>
            <person name="Land M."/>
            <person name="Hauser L."/>
            <person name="Kyrpides N."/>
            <person name="Mikhailova N."/>
            <person name="Nelson K.E."/>
            <person name="Gogarten J.P."/>
            <person name="Noll K.M."/>
        </authorList>
    </citation>
    <scope>NUCLEOTIDE SEQUENCE [LARGE SCALE GENOMIC DNA]</scope>
    <source>
        <strain evidence="3">ATCC BAA-489 / DSM 13996 / JCM 10882 / RKU-10</strain>
    </source>
</reference>
<accession>D2C8B7</accession>
<dbReference type="HAMAP" id="MF_01503">
    <property type="entry name" value="RemA"/>
    <property type="match status" value="1"/>
</dbReference>
<dbReference type="EMBL" id="CP001839">
    <property type="protein sequence ID" value="ADA67203.1"/>
    <property type="molecule type" value="Genomic_DNA"/>
</dbReference>
<dbReference type="PANTHER" id="PTHR38449:SF1">
    <property type="entry name" value="REGULATORY PROTEIN SSL2874-RELATED"/>
    <property type="match status" value="1"/>
</dbReference>
<dbReference type="KEGG" id="tnp:Tnap_1116"/>
<dbReference type="AlphaFoldDB" id="D2C8B7"/>
<evidence type="ECO:0000313" key="2">
    <source>
        <dbReference type="EMBL" id="ADA67203.1"/>
    </source>
</evidence>
<dbReference type="SMR" id="D2C8B7"/>